<dbReference type="EMBL" id="KE344683">
    <property type="protein sequence ID" value="EXB75596.1"/>
    <property type="molecule type" value="Genomic_DNA"/>
</dbReference>
<dbReference type="InterPro" id="IPR002528">
    <property type="entry name" value="MATE_fam"/>
</dbReference>
<dbReference type="InterPro" id="IPR045069">
    <property type="entry name" value="MATE_euk"/>
</dbReference>
<dbReference type="AlphaFoldDB" id="W9R7X9"/>
<sequence length="471" mass="51915">MGSSNRNEDGDLNQALIAESSTKEDNGGQDFSSRLCIESKKLWHVVGPAIFSRVASYSMNIITQAFAGHLSEVELASISIANTVIVGFNFGLLLGMVSALETLCGQAFGAKRYHMLGIYLQRSWIVLFLCCFLTLPFYIFTTPVLKLLGQSDAVSEQSGLVALWLIPLHFSFAFHFPLQRFLQFQLQNQIIAWVSLMGLAVNALTSWLLVYVFDFGVVGAAIALDISWWFMVLGLFVYTSCGWCPLTWTGFSVQAFVGLWDFVKLSVASGVMLCLENWYYRILLLMTGYLKNATTAVDALSVCTTIKDWEMMIPMAFFDGTGVRVANELGAGNGNAVTFATKVNFGGAIHRVAVGSGWQAWVAYINLGCYYIIGLPLEILMGWIFKLGVMGIWGGMILGGTAAQTVILAITTIRCDWEKEGIWGGIILGGTAVQTVIITIRCDWEKERKPARGYRSGQSLIQRITQRTDIS</sequence>
<evidence type="ECO:0000256" key="3">
    <source>
        <dbReference type="ARBA" id="ARBA00022692"/>
    </source>
</evidence>
<dbReference type="PANTHER" id="PTHR11206">
    <property type="entry name" value="MULTIDRUG RESISTANCE PROTEIN"/>
    <property type="match status" value="1"/>
</dbReference>
<protein>
    <recommendedName>
        <fullName evidence="6">Protein DETOXIFICATION</fullName>
    </recommendedName>
    <alternativeName>
        <fullName evidence="6">Multidrug and toxic compound extrusion protein</fullName>
    </alternativeName>
</protein>
<feature type="transmembrane region" description="Helical" evidence="6">
    <location>
        <begin position="80"/>
        <end position="103"/>
    </location>
</feature>
<reference evidence="8" key="1">
    <citation type="submission" date="2013-01" db="EMBL/GenBank/DDBJ databases">
        <title>Draft Genome Sequence of a Mulberry Tree, Morus notabilis C.K. Schneid.</title>
        <authorList>
            <person name="He N."/>
            <person name="Zhao S."/>
        </authorList>
    </citation>
    <scope>NUCLEOTIDE SEQUENCE</scope>
</reference>
<dbReference type="GO" id="GO:0042910">
    <property type="term" value="F:xenobiotic transmembrane transporter activity"/>
    <property type="evidence" value="ECO:0007669"/>
    <property type="project" value="InterPro"/>
</dbReference>
<evidence type="ECO:0000256" key="1">
    <source>
        <dbReference type="ARBA" id="ARBA00004141"/>
    </source>
</evidence>
<dbReference type="GO" id="GO:1990961">
    <property type="term" value="P:xenobiotic detoxification by transmembrane export across the plasma membrane"/>
    <property type="evidence" value="ECO:0007669"/>
    <property type="project" value="InterPro"/>
</dbReference>
<feature type="transmembrane region" description="Helical" evidence="6">
    <location>
        <begin position="361"/>
        <end position="385"/>
    </location>
</feature>
<organism evidence="7 8">
    <name type="scientific">Morus notabilis</name>
    <dbReference type="NCBI Taxonomy" id="981085"/>
    <lineage>
        <taxon>Eukaryota</taxon>
        <taxon>Viridiplantae</taxon>
        <taxon>Streptophyta</taxon>
        <taxon>Embryophyta</taxon>
        <taxon>Tracheophyta</taxon>
        <taxon>Spermatophyta</taxon>
        <taxon>Magnoliopsida</taxon>
        <taxon>eudicotyledons</taxon>
        <taxon>Gunneridae</taxon>
        <taxon>Pentapetalae</taxon>
        <taxon>rosids</taxon>
        <taxon>fabids</taxon>
        <taxon>Rosales</taxon>
        <taxon>Moraceae</taxon>
        <taxon>Moreae</taxon>
        <taxon>Morus</taxon>
    </lineage>
</organism>
<evidence type="ECO:0000256" key="5">
    <source>
        <dbReference type="ARBA" id="ARBA00023136"/>
    </source>
</evidence>
<keyword evidence="3 6" id="KW-0812">Transmembrane</keyword>
<dbReference type="NCBIfam" id="TIGR00797">
    <property type="entry name" value="matE"/>
    <property type="match status" value="1"/>
</dbReference>
<evidence type="ECO:0000313" key="8">
    <source>
        <dbReference type="Proteomes" id="UP000030645"/>
    </source>
</evidence>
<feature type="transmembrane region" description="Helical" evidence="6">
    <location>
        <begin position="190"/>
        <end position="209"/>
    </location>
</feature>
<dbReference type="Pfam" id="PF01554">
    <property type="entry name" value="MatE"/>
    <property type="match status" value="2"/>
</dbReference>
<dbReference type="eggNOG" id="KOG1347">
    <property type="taxonomic scope" value="Eukaryota"/>
</dbReference>
<feature type="transmembrane region" description="Helical" evidence="6">
    <location>
        <begin position="422"/>
        <end position="442"/>
    </location>
</feature>
<name>W9R7X9_9ROSA</name>
<evidence type="ECO:0000313" key="7">
    <source>
        <dbReference type="EMBL" id="EXB75596.1"/>
    </source>
</evidence>
<feature type="transmembrane region" description="Helical" evidence="6">
    <location>
        <begin position="259"/>
        <end position="280"/>
    </location>
</feature>
<evidence type="ECO:0000256" key="4">
    <source>
        <dbReference type="ARBA" id="ARBA00022989"/>
    </source>
</evidence>
<evidence type="ECO:0000256" key="6">
    <source>
        <dbReference type="RuleBase" id="RU004914"/>
    </source>
</evidence>
<accession>W9R7X9</accession>
<feature type="transmembrane region" description="Helical" evidence="6">
    <location>
        <begin position="392"/>
        <end position="410"/>
    </location>
</feature>
<gene>
    <name evidence="7" type="ORF">L484_026072</name>
</gene>
<comment type="similarity">
    <text evidence="2 6">Belongs to the multi antimicrobial extrusion (MATE) (TC 2.A.66.1) family.</text>
</comment>
<keyword evidence="8" id="KW-1185">Reference proteome</keyword>
<feature type="transmembrane region" description="Helical" evidence="6">
    <location>
        <begin position="124"/>
        <end position="141"/>
    </location>
</feature>
<dbReference type="GO" id="GO:0015297">
    <property type="term" value="F:antiporter activity"/>
    <property type="evidence" value="ECO:0007669"/>
    <property type="project" value="InterPro"/>
</dbReference>
<comment type="subcellular location">
    <subcellularLocation>
        <location evidence="1">Membrane</location>
        <topology evidence="1">Multi-pass membrane protein</topology>
    </subcellularLocation>
</comment>
<evidence type="ECO:0000256" key="2">
    <source>
        <dbReference type="ARBA" id="ARBA00010199"/>
    </source>
</evidence>
<dbReference type="Proteomes" id="UP000030645">
    <property type="component" value="Unassembled WGS sequence"/>
</dbReference>
<keyword evidence="5 6" id="KW-0472">Membrane</keyword>
<dbReference type="GO" id="GO:0016020">
    <property type="term" value="C:membrane"/>
    <property type="evidence" value="ECO:0007669"/>
    <property type="project" value="UniProtKB-SubCell"/>
</dbReference>
<dbReference type="CDD" id="cd13132">
    <property type="entry name" value="MATE_eukaryotic"/>
    <property type="match status" value="1"/>
</dbReference>
<proteinExistence type="inferred from homology"/>
<comment type="caution">
    <text evidence="6">Lacks conserved residue(s) required for the propagation of feature annotation.</text>
</comment>
<feature type="transmembrane region" description="Helical" evidence="6">
    <location>
        <begin position="161"/>
        <end position="178"/>
    </location>
</feature>
<keyword evidence="4 6" id="KW-1133">Transmembrane helix</keyword>